<reference evidence="1 2" key="1">
    <citation type="submission" date="2016-10" db="EMBL/GenBank/DDBJ databases">
        <authorList>
            <person name="de Groot N.N."/>
        </authorList>
    </citation>
    <scope>NUCLEOTIDE SEQUENCE [LARGE SCALE GENOMIC DNA]</scope>
    <source>
        <strain evidence="1 2">DSM 29340</strain>
    </source>
</reference>
<protein>
    <submittedName>
        <fullName evidence="1">HAD-superfamily class IIA hydrolase, TIGR01459</fullName>
    </submittedName>
</protein>
<evidence type="ECO:0000313" key="2">
    <source>
        <dbReference type="Proteomes" id="UP000199379"/>
    </source>
</evidence>
<dbReference type="Pfam" id="PF13242">
    <property type="entry name" value="Hydrolase_like"/>
    <property type="match status" value="1"/>
</dbReference>
<organism evidence="1 2">
    <name type="scientific">Cribrihabitans marinus</name>
    <dbReference type="NCBI Taxonomy" id="1227549"/>
    <lineage>
        <taxon>Bacteria</taxon>
        <taxon>Pseudomonadati</taxon>
        <taxon>Pseudomonadota</taxon>
        <taxon>Alphaproteobacteria</taxon>
        <taxon>Rhodobacterales</taxon>
        <taxon>Paracoccaceae</taxon>
        <taxon>Cribrihabitans</taxon>
    </lineage>
</organism>
<dbReference type="EMBL" id="FNYD01000005">
    <property type="protein sequence ID" value="SEJ48785.1"/>
    <property type="molecule type" value="Genomic_DNA"/>
</dbReference>
<dbReference type="PANTHER" id="PTHR19288">
    <property type="entry name" value="4-NITROPHENYLPHOSPHATASE-RELATED"/>
    <property type="match status" value="1"/>
</dbReference>
<sequence length="313" mass="33221">MGLGQGARGDHLTALTVETAFDAYEAVRDRLPLAAATDRVLRRAACLDDIADDYDALLLDAFGVLNIGETAIPGVAARIAGLRARGKQVLVVSNAASASHAALVEKYARMGYDFAPEQVITSRTALLSAMDGQRGLHWGLMSNRDSGLRDLEALHLTYLEDDPAPYAEVAGFLLVGSAGWTENRQTLLEQALLHAPRPVLVGNPDIVAPREAGFSSEPGLFAHRLADRTGIVPAFFGKPFARIFDLALARLDPLPPKSRILMVGDSLHTDILGAQAAGIDSALVAGYGFFDGADVDAAIARAGIVPDYVLDRP</sequence>
<proteinExistence type="predicted"/>
<keyword evidence="1" id="KW-0378">Hydrolase</keyword>
<keyword evidence="2" id="KW-1185">Reference proteome</keyword>
<dbReference type="Proteomes" id="UP000199379">
    <property type="component" value="Unassembled WGS sequence"/>
</dbReference>
<dbReference type="Pfam" id="PF13344">
    <property type="entry name" value="Hydrolase_6"/>
    <property type="match status" value="1"/>
</dbReference>
<dbReference type="Gene3D" id="3.40.50.1000">
    <property type="entry name" value="HAD superfamily/HAD-like"/>
    <property type="match status" value="2"/>
</dbReference>
<evidence type="ECO:0000313" key="1">
    <source>
        <dbReference type="EMBL" id="SEJ48785.1"/>
    </source>
</evidence>
<dbReference type="SUPFAM" id="SSF56784">
    <property type="entry name" value="HAD-like"/>
    <property type="match status" value="1"/>
</dbReference>
<dbReference type="STRING" id="1227549.SAMN05444007_10536"/>
<dbReference type="InterPro" id="IPR023214">
    <property type="entry name" value="HAD_sf"/>
</dbReference>
<dbReference type="InterPro" id="IPR006357">
    <property type="entry name" value="HAD-SF_hydro_IIA"/>
</dbReference>
<dbReference type="AlphaFoldDB" id="A0A1H6ZIY5"/>
<dbReference type="GO" id="GO:0016791">
    <property type="term" value="F:phosphatase activity"/>
    <property type="evidence" value="ECO:0007669"/>
    <property type="project" value="TreeGrafter"/>
</dbReference>
<dbReference type="PANTHER" id="PTHR19288:SF90">
    <property type="entry name" value="OS08G0542600 PROTEIN"/>
    <property type="match status" value="1"/>
</dbReference>
<gene>
    <name evidence="1" type="ORF">SAMN05444007_10536</name>
</gene>
<dbReference type="OrthoDB" id="148966at2"/>
<accession>A0A1H6ZIY5</accession>
<dbReference type="InterPro" id="IPR036412">
    <property type="entry name" value="HAD-like_sf"/>
</dbReference>
<name>A0A1H6ZIY5_9RHOB</name>
<dbReference type="GO" id="GO:0005737">
    <property type="term" value="C:cytoplasm"/>
    <property type="evidence" value="ECO:0007669"/>
    <property type="project" value="TreeGrafter"/>
</dbReference>